<protein>
    <recommendedName>
        <fullName evidence="3">DUF559 domain-containing protein</fullName>
    </recommendedName>
</protein>
<organism evidence="1 2">
    <name type="scientific">Streptomyces alfalfae</name>
    <dbReference type="NCBI Taxonomy" id="1642299"/>
    <lineage>
        <taxon>Bacteria</taxon>
        <taxon>Bacillati</taxon>
        <taxon>Actinomycetota</taxon>
        <taxon>Actinomycetes</taxon>
        <taxon>Kitasatosporales</taxon>
        <taxon>Streptomycetaceae</taxon>
        <taxon>Streptomyces</taxon>
    </lineage>
</organism>
<evidence type="ECO:0000313" key="1">
    <source>
        <dbReference type="EMBL" id="APY90632.1"/>
    </source>
</evidence>
<keyword evidence="2" id="KW-1185">Reference proteome</keyword>
<evidence type="ECO:0008006" key="3">
    <source>
        <dbReference type="Google" id="ProtNLM"/>
    </source>
</evidence>
<evidence type="ECO:0000313" key="2">
    <source>
        <dbReference type="Proteomes" id="UP000187191"/>
    </source>
</evidence>
<reference evidence="1 2" key="1">
    <citation type="submission" date="2016-05" db="EMBL/GenBank/DDBJ databases">
        <authorList>
            <person name="Gu J."/>
        </authorList>
    </citation>
    <scope>NUCLEOTIDE SEQUENCE [LARGE SCALE GENOMIC DNA]</scope>
    <source>
        <strain evidence="1 2">ACCC40021</strain>
    </source>
</reference>
<dbReference type="Proteomes" id="UP000187191">
    <property type="component" value="Chromosome"/>
</dbReference>
<accession>A0ABN4VU72</accession>
<gene>
    <name evidence="1" type="ORF">A7J05_05400</name>
</gene>
<dbReference type="EMBL" id="CP015588">
    <property type="protein sequence ID" value="APY90632.1"/>
    <property type="molecule type" value="Genomic_DNA"/>
</dbReference>
<name>A0ABN4VU72_9ACTN</name>
<sequence length="255" mass="28505">MMAKPVHEMGEELLGAAATLLYQQGDVEAALLAAEVITVELVLWNSGDYEPDDYRAYCTVEPQLVPKFTGAVLGRIETAMCTVLPAAATVVVGSIVVRPVIPKPAPNWRDQLRGVGGPRPTNHARKVRFEAKHPIEDDLHFTNEWEHRVYQVLKEKQAALPDDETIGIMPLCKMRVLGTTREPDFLITYKGRAGVIEVDGPHHEGPKRASNDHSRTRLLINAGVEWVDRLDVRDTTEKAEVQKFVNNFLSRLGRR</sequence>
<proteinExistence type="predicted"/>